<protein>
    <submittedName>
        <fullName evidence="2">Uncharacterized protein</fullName>
    </submittedName>
</protein>
<organism evidence="2 3">
    <name type="scientific">Hyaloscypha hepaticicola</name>
    <dbReference type="NCBI Taxonomy" id="2082293"/>
    <lineage>
        <taxon>Eukaryota</taxon>
        <taxon>Fungi</taxon>
        <taxon>Dikarya</taxon>
        <taxon>Ascomycota</taxon>
        <taxon>Pezizomycotina</taxon>
        <taxon>Leotiomycetes</taxon>
        <taxon>Helotiales</taxon>
        <taxon>Hyaloscyphaceae</taxon>
        <taxon>Hyaloscypha</taxon>
    </lineage>
</organism>
<sequence>MTRTMAFATSATSFPTSLPMRTALPSYLQSNNIRGQWKRDLRPLHLWAAAPSVVHRSLCFFAQLTHLGIVPANWPASCPKLLHGCCRTPQHQLSQRNKRVDPSGKPIEHHPG</sequence>
<reference evidence="2 3" key="1">
    <citation type="submission" date="2016-05" db="EMBL/GenBank/DDBJ databases">
        <title>A degradative enzymes factory behind the ericoid mycorrhizal symbiosis.</title>
        <authorList>
            <consortium name="DOE Joint Genome Institute"/>
            <person name="Martino E."/>
            <person name="Morin E."/>
            <person name="Grelet G."/>
            <person name="Kuo A."/>
            <person name="Kohler A."/>
            <person name="Daghino S."/>
            <person name="Barry K."/>
            <person name="Choi C."/>
            <person name="Cichocki N."/>
            <person name="Clum A."/>
            <person name="Copeland A."/>
            <person name="Hainaut M."/>
            <person name="Haridas S."/>
            <person name="Labutti K."/>
            <person name="Lindquist E."/>
            <person name="Lipzen A."/>
            <person name="Khouja H.-R."/>
            <person name="Murat C."/>
            <person name="Ohm R."/>
            <person name="Olson A."/>
            <person name="Spatafora J."/>
            <person name="Veneault-Fourrey C."/>
            <person name="Henrissat B."/>
            <person name="Grigoriev I."/>
            <person name="Martin F."/>
            <person name="Perotto S."/>
        </authorList>
    </citation>
    <scope>NUCLEOTIDE SEQUENCE [LARGE SCALE GENOMIC DNA]</scope>
    <source>
        <strain evidence="2 3">UAMH 7357</strain>
    </source>
</reference>
<evidence type="ECO:0000313" key="2">
    <source>
        <dbReference type="EMBL" id="PMD18949.1"/>
    </source>
</evidence>
<evidence type="ECO:0000313" key="3">
    <source>
        <dbReference type="Proteomes" id="UP000235672"/>
    </source>
</evidence>
<proteinExistence type="predicted"/>
<dbReference type="AlphaFoldDB" id="A0A2J6PY45"/>
<evidence type="ECO:0000256" key="1">
    <source>
        <dbReference type="SAM" id="MobiDB-lite"/>
    </source>
</evidence>
<keyword evidence="3" id="KW-1185">Reference proteome</keyword>
<name>A0A2J6PY45_9HELO</name>
<dbReference type="Proteomes" id="UP000235672">
    <property type="component" value="Unassembled WGS sequence"/>
</dbReference>
<gene>
    <name evidence="2" type="ORF">NA56DRAFT_211267</name>
</gene>
<accession>A0A2J6PY45</accession>
<feature type="compositionally biased region" description="Basic and acidic residues" evidence="1">
    <location>
        <begin position="98"/>
        <end position="112"/>
    </location>
</feature>
<dbReference type="EMBL" id="KZ613491">
    <property type="protein sequence ID" value="PMD18949.1"/>
    <property type="molecule type" value="Genomic_DNA"/>
</dbReference>
<feature type="region of interest" description="Disordered" evidence="1">
    <location>
        <begin position="90"/>
        <end position="112"/>
    </location>
</feature>